<gene>
    <name evidence="3" type="ORF">HMPREF1058_02382</name>
</gene>
<dbReference type="HOGENOM" id="CLU_066812_0_0_10"/>
<keyword evidence="2" id="KW-0812">Transmembrane</keyword>
<organism evidence="3 4">
    <name type="scientific">Phocaeicola vulgatus CL09T03C04</name>
    <dbReference type="NCBI Taxonomy" id="997891"/>
    <lineage>
        <taxon>Bacteria</taxon>
        <taxon>Pseudomonadati</taxon>
        <taxon>Bacteroidota</taxon>
        <taxon>Bacteroidia</taxon>
        <taxon>Bacteroidales</taxon>
        <taxon>Bacteroidaceae</taxon>
        <taxon>Phocaeicola</taxon>
    </lineage>
</organism>
<reference evidence="3 4" key="1">
    <citation type="submission" date="2012-02" db="EMBL/GenBank/DDBJ databases">
        <title>The Genome Sequence of Bacteroides vulgatus CL09T03C04.</title>
        <authorList>
            <consortium name="The Broad Institute Genome Sequencing Platform"/>
            <person name="Earl A."/>
            <person name="Ward D."/>
            <person name="Feldgarden M."/>
            <person name="Gevers D."/>
            <person name="Zitomersky N.L."/>
            <person name="Coyne M.J."/>
            <person name="Comstock L.E."/>
            <person name="Young S.K."/>
            <person name="Zeng Q."/>
            <person name="Gargeya S."/>
            <person name="Fitzgerald M."/>
            <person name="Haas B."/>
            <person name="Abouelleil A."/>
            <person name="Alvarado L."/>
            <person name="Arachchi H.M."/>
            <person name="Berlin A."/>
            <person name="Chapman S.B."/>
            <person name="Gearin G."/>
            <person name="Goldberg J."/>
            <person name="Griggs A."/>
            <person name="Gujja S."/>
            <person name="Hansen M."/>
            <person name="Heiman D."/>
            <person name="Howarth C."/>
            <person name="Larimer J."/>
            <person name="Lui A."/>
            <person name="MacDonald P.J.P."/>
            <person name="McCowen C."/>
            <person name="Montmayeur A."/>
            <person name="Murphy C."/>
            <person name="Neiman D."/>
            <person name="Pearson M."/>
            <person name="Priest M."/>
            <person name="Roberts A."/>
            <person name="Saif S."/>
            <person name="Shea T."/>
            <person name="Sisk P."/>
            <person name="Stolte C."/>
            <person name="Sykes S."/>
            <person name="Wortman J."/>
            <person name="Nusbaum C."/>
            <person name="Birren B."/>
        </authorList>
    </citation>
    <scope>NUCLEOTIDE SEQUENCE [LARGE SCALE GENOMIC DNA]</scope>
    <source>
        <strain evidence="3 4">CL09T03C04</strain>
    </source>
</reference>
<dbReference type="EMBL" id="AGXZ01000019">
    <property type="protein sequence ID" value="EIY77698.1"/>
    <property type="molecule type" value="Genomic_DNA"/>
</dbReference>
<keyword evidence="4" id="KW-1185">Reference proteome</keyword>
<evidence type="ECO:0008006" key="5">
    <source>
        <dbReference type="Google" id="ProtNLM"/>
    </source>
</evidence>
<evidence type="ECO:0000313" key="3">
    <source>
        <dbReference type="EMBL" id="EIY77698.1"/>
    </source>
</evidence>
<dbReference type="AlphaFoldDB" id="I9U6V8"/>
<sequence length="393" mass="44825">MTVDHNYFLIGLLYGYFPFIWLGIFYVMTGCLLINYVINNLCMKKCIRIFVVILGVIFFVACGNKVESVYQDETCIEWEDFESQELTGREIAFDEPVMQPNQLVVMDTLLITINRKTEKLLHLFNLNTKKKIGEQMTMGEGPNEMISPSFILGQDSVRLYDMVTSAVCTYGVGEFVSAPSLVPSRRYKLSEADFFSELVLLKDKLVGVSYRPDAPCYMFNAAGQKIGAIGNYPEGPEAYTDLERVDAYRAIPASNGNDRFAVCHFFTDLIDIYSDSGKLVKRLYGPEHFFTRFTEFNDGVQIGSRPNPDYYRDAFYSPVGVGDELWVLYNGKFVNKPGYNLLAKDILVFSWEGVPLRHYILNDGVSRIAVNPEKRKIYGISSDPEYHIVEYSY</sequence>
<dbReference type="Proteomes" id="UP000004219">
    <property type="component" value="Unassembled WGS sequence"/>
</dbReference>
<comment type="caution">
    <text evidence="3">The sequence shown here is derived from an EMBL/GenBank/DDBJ whole genome shotgun (WGS) entry which is preliminary data.</text>
</comment>
<keyword evidence="1" id="KW-0694">RNA-binding</keyword>
<protein>
    <recommendedName>
        <fullName evidence="5">TolB-like 6-blade propeller-like</fullName>
    </recommendedName>
</protein>
<feature type="transmembrane region" description="Helical" evidence="2">
    <location>
        <begin position="46"/>
        <end position="66"/>
    </location>
</feature>
<keyword evidence="2" id="KW-1133">Transmembrane helix</keyword>
<dbReference type="Pfam" id="PF15869">
    <property type="entry name" value="TolB_like"/>
    <property type="match status" value="1"/>
</dbReference>
<proteinExistence type="predicted"/>
<evidence type="ECO:0000313" key="4">
    <source>
        <dbReference type="Proteomes" id="UP000004219"/>
    </source>
</evidence>
<evidence type="ECO:0000256" key="1">
    <source>
        <dbReference type="PROSITE-ProRule" id="PRU00182"/>
    </source>
</evidence>
<feature type="transmembrane region" description="Helical" evidence="2">
    <location>
        <begin position="12"/>
        <end position="34"/>
    </location>
</feature>
<name>I9U6V8_PHOVU</name>
<accession>I9U6V8</accession>
<dbReference type="GO" id="GO:0003723">
    <property type="term" value="F:RNA binding"/>
    <property type="evidence" value="ECO:0007669"/>
    <property type="project" value="UniProtKB-KW"/>
</dbReference>
<keyword evidence="2" id="KW-0472">Membrane</keyword>
<dbReference type="PATRIC" id="fig|997891.3.peg.2508"/>
<evidence type="ECO:0000256" key="2">
    <source>
        <dbReference type="SAM" id="Phobius"/>
    </source>
</evidence>
<dbReference type="PROSITE" id="PS50889">
    <property type="entry name" value="S4"/>
    <property type="match status" value="1"/>
</dbReference>